<dbReference type="EMBL" id="SJTG01000002">
    <property type="protein sequence ID" value="TCI11359.1"/>
    <property type="molecule type" value="Genomic_DNA"/>
</dbReference>
<dbReference type="PANTHER" id="PTHR37314">
    <property type="entry name" value="SLR0142 PROTEIN"/>
    <property type="match status" value="1"/>
</dbReference>
<keyword evidence="1" id="KW-0812">Transmembrane</keyword>
<feature type="transmembrane region" description="Helical" evidence="1">
    <location>
        <begin position="52"/>
        <end position="71"/>
    </location>
</feature>
<dbReference type="AlphaFoldDB" id="A0A4R0YQV7"/>
<sequence length="231" mass="24116">MADKPILPTILTINAGYVDTAGFMALHGLFTAHVTGNFVTIGASLVTGTSGLVAKLLALPVFCLVVILVRLLRYRLIAGGRPVVSTLLQVKLALFVVAAFLACRYGPFVNGDSWPAILTGMTLVAAMAIQNALHRVYLGSAPPSTLMTGTTTQMMLDIADRMHGLAPEQKAAVDARLGRMGLAVLVFAAGCAAAALLYAFAGMWCFTVPPVLAIAAYFRHEDAAVAAAPAT</sequence>
<keyword evidence="3" id="KW-1185">Reference proteome</keyword>
<evidence type="ECO:0000313" key="3">
    <source>
        <dbReference type="Proteomes" id="UP000291822"/>
    </source>
</evidence>
<evidence type="ECO:0000256" key="1">
    <source>
        <dbReference type="SAM" id="Phobius"/>
    </source>
</evidence>
<accession>A0A4R0YQV7</accession>
<keyword evidence="1" id="KW-1133">Transmembrane helix</keyword>
<organism evidence="2 3">
    <name type="scientific">Dyella soli</name>
    <dbReference type="NCBI Taxonomy" id="522319"/>
    <lineage>
        <taxon>Bacteria</taxon>
        <taxon>Pseudomonadati</taxon>
        <taxon>Pseudomonadota</taxon>
        <taxon>Gammaproteobacteria</taxon>
        <taxon>Lysobacterales</taxon>
        <taxon>Rhodanobacteraceae</taxon>
        <taxon>Dyella</taxon>
    </lineage>
</organism>
<evidence type="ECO:0000313" key="2">
    <source>
        <dbReference type="EMBL" id="TCI11359.1"/>
    </source>
</evidence>
<proteinExistence type="predicted"/>
<protein>
    <submittedName>
        <fullName evidence="2">DUF1275 domain-containing protein</fullName>
    </submittedName>
</protein>
<dbReference type="InterPro" id="IPR010699">
    <property type="entry name" value="DUF1275"/>
</dbReference>
<keyword evidence="1" id="KW-0472">Membrane</keyword>
<feature type="transmembrane region" description="Helical" evidence="1">
    <location>
        <begin position="180"/>
        <end position="201"/>
    </location>
</feature>
<feature type="transmembrane region" description="Helical" evidence="1">
    <location>
        <begin position="83"/>
        <end position="102"/>
    </location>
</feature>
<name>A0A4R0YQV7_9GAMM</name>
<dbReference type="Proteomes" id="UP000291822">
    <property type="component" value="Unassembled WGS sequence"/>
</dbReference>
<dbReference type="PANTHER" id="PTHR37314:SF5">
    <property type="entry name" value="SLR0142 PROTEIN"/>
    <property type="match status" value="1"/>
</dbReference>
<comment type="caution">
    <text evidence="2">The sequence shown here is derived from an EMBL/GenBank/DDBJ whole genome shotgun (WGS) entry which is preliminary data.</text>
</comment>
<dbReference type="Pfam" id="PF06912">
    <property type="entry name" value="DUF1275"/>
    <property type="match status" value="1"/>
</dbReference>
<feature type="transmembrane region" description="Helical" evidence="1">
    <location>
        <begin position="114"/>
        <end position="133"/>
    </location>
</feature>
<gene>
    <name evidence="2" type="ORF">EZM97_14125</name>
</gene>
<reference evidence="2 3" key="1">
    <citation type="submission" date="2019-02" db="EMBL/GenBank/DDBJ databases">
        <title>Dyella amyloliquefaciens sp. nov., isolated from forest soil.</title>
        <authorList>
            <person name="Gao Z.-H."/>
            <person name="Qiu L.-H."/>
        </authorList>
    </citation>
    <scope>NUCLEOTIDE SEQUENCE [LARGE SCALE GENOMIC DNA]</scope>
    <source>
        <strain evidence="2 3">KACC 12747</strain>
    </source>
</reference>